<proteinExistence type="predicted"/>
<sequence>MEFLLEKTVNLSMVRLGGIDVKKEITSNDNVASSASTSKCRMRVTNHVADFTILGKEAQPLVKQL</sequence>
<reference evidence="1 2" key="1">
    <citation type="submission" date="2018-11" db="EMBL/GenBank/DDBJ databases">
        <authorList>
            <consortium name="Pathogen Informatics"/>
        </authorList>
    </citation>
    <scope>NUCLEOTIDE SEQUENCE [LARGE SCALE GENOMIC DNA]</scope>
</reference>
<dbReference type="Proteomes" id="UP000281553">
    <property type="component" value="Unassembled WGS sequence"/>
</dbReference>
<protein>
    <submittedName>
        <fullName evidence="1">Uncharacterized protein</fullName>
    </submittedName>
</protein>
<evidence type="ECO:0000313" key="1">
    <source>
        <dbReference type="EMBL" id="VDN49499.1"/>
    </source>
</evidence>
<gene>
    <name evidence="1" type="ORF">DILT_LOCUS19795</name>
</gene>
<accession>A0A3P7SCP4</accession>
<dbReference type="AlphaFoldDB" id="A0A3P7SCP4"/>
<dbReference type="EMBL" id="UYRU01121713">
    <property type="protein sequence ID" value="VDN49499.1"/>
    <property type="molecule type" value="Genomic_DNA"/>
</dbReference>
<keyword evidence="2" id="KW-1185">Reference proteome</keyword>
<organism evidence="1 2">
    <name type="scientific">Dibothriocephalus latus</name>
    <name type="common">Fish tapeworm</name>
    <name type="synonym">Diphyllobothrium latum</name>
    <dbReference type="NCBI Taxonomy" id="60516"/>
    <lineage>
        <taxon>Eukaryota</taxon>
        <taxon>Metazoa</taxon>
        <taxon>Spiralia</taxon>
        <taxon>Lophotrochozoa</taxon>
        <taxon>Platyhelminthes</taxon>
        <taxon>Cestoda</taxon>
        <taxon>Eucestoda</taxon>
        <taxon>Diphyllobothriidea</taxon>
        <taxon>Diphyllobothriidae</taxon>
        <taxon>Dibothriocephalus</taxon>
    </lineage>
</organism>
<dbReference type="OrthoDB" id="10662996at2759"/>
<name>A0A3P7SCP4_DIBLA</name>
<evidence type="ECO:0000313" key="2">
    <source>
        <dbReference type="Proteomes" id="UP000281553"/>
    </source>
</evidence>